<feature type="region of interest" description="Disordered" evidence="1">
    <location>
        <begin position="25"/>
        <end position="48"/>
    </location>
</feature>
<feature type="chain" id="PRO_5011684352" evidence="2">
    <location>
        <begin position="25"/>
        <end position="324"/>
    </location>
</feature>
<accession>A0A1G9S492</accession>
<name>A0A1G9S492_9HYPH</name>
<protein>
    <submittedName>
        <fullName evidence="3">ABC-type molybdate transport system, substrate-binding protein</fullName>
    </submittedName>
</protein>
<reference evidence="4" key="1">
    <citation type="submission" date="2016-10" db="EMBL/GenBank/DDBJ databases">
        <authorList>
            <person name="Varghese N."/>
            <person name="Submissions S."/>
        </authorList>
    </citation>
    <scope>NUCLEOTIDE SEQUENCE [LARGE SCALE GENOMIC DNA]</scope>
    <source>
        <strain evidence="4">BL47</strain>
    </source>
</reference>
<dbReference type="EMBL" id="FNHS01000001">
    <property type="protein sequence ID" value="SDM30127.1"/>
    <property type="molecule type" value="Genomic_DNA"/>
</dbReference>
<dbReference type="InterPro" id="IPR050682">
    <property type="entry name" value="ModA/WtpA"/>
</dbReference>
<feature type="signal peptide" evidence="2">
    <location>
        <begin position="1"/>
        <end position="24"/>
    </location>
</feature>
<dbReference type="OrthoDB" id="9802127at2"/>
<dbReference type="SUPFAM" id="SSF53850">
    <property type="entry name" value="Periplasmic binding protein-like II"/>
    <property type="match status" value="1"/>
</dbReference>
<evidence type="ECO:0000313" key="4">
    <source>
        <dbReference type="Proteomes" id="UP000198704"/>
    </source>
</evidence>
<dbReference type="GO" id="GO:0015689">
    <property type="term" value="P:molybdate ion transport"/>
    <property type="evidence" value="ECO:0007669"/>
    <property type="project" value="TreeGrafter"/>
</dbReference>
<proteinExistence type="predicted"/>
<dbReference type="GO" id="GO:0030973">
    <property type="term" value="F:molybdate ion binding"/>
    <property type="evidence" value="ECO:0007669"/>
    <property type="project" value="TreeGrafter"/>
</dbReference>
<dbReference type="PANTHER" id="PTHR30632:SF0">
    <property type="entry name" value="SULFATE-BINDING PROTEIN"/>
    <property type="match status" value="1"/>
</dbReference>
<dbReference type="PANTHER" id="PTHR30632">
    <property type="entry name" value="MOLYBDATE-BINDING PERIPLASMIC PROTEIN"/>
    <property type="match status" value="1"/>
</dbReference>
<dbReference type="Pfam" id="PF13531">
    <property type="entry name" value="SBP_bac_11"/>
    <property type="match status" value="1"/>
</dbReference>
<evidence type="ECO:0000256" key="2">
    <source>
        <dbReference type="SAM" id="SignalP"/>
    </source>
</evidence>
<organism evidence="3 4">
    <name type="scientific">Methylobacterium phyllostachyos</name>
    <dbReference type="NCBI Taxonomy" id="582672"/>
    <lineage>
        <taxon>Bacteria</taxon>
        <taxon>Pseudomonadati</taxon>
        <taxon>Pseudomonadota</taxon>
        <taxon>Alphaproteobacteria</taxon>
        <taxon>Hyphomicrobiales</taxon>
        <taxon>Methylobacteriaceae</taxon>
        <taxon>Methylobacterium</taxon>
    </lineage>
</organism>
<evidence type="ECO:0000313" key="3">
    <source>
        <dbReference type="EMBL" id="SDM30127.1"/>
    </source>
</evidence>
<dbReference type="STRING" id="582672.SAMN05216360_101482"/>
<dbReference type="Proteomes" id="UP000198704">
    <property type="component" value="Unassembled WGS sequence"/>
</dbReference>
<evidence type="ECO:0000256" key="1">
    <source>
        <dbReference type="SAM" id="MobiDB-lite"/>
    </source>
</evidence>
<gene>
    <name evidence="3" type="ORF">SAMN05216360_101482</name>
</gene>
<sequence length="324" mass="34811">MHHFHKAMLAGCAVALALSSAARAEDAKGPPGPFPPWQHGDNNDATPRGLPFTVPEVDVLADFHGSLDDPKLVLFVGGNYFFAMAPLVKAFEASHPEYKGRIFWETIPPGLLVKQIEAGGTVTVGNMTFTVKPDAYFAGLKKVEALIHEGKLVGPAVPYVTNTLTIMVPKDNPAGMKGLSDLGKPGIRLAMPNPEFEGIARQIKMSLAKAGGKDLETAVYDTKVKDGSTILTHIHHRQTPLFLMQGRAQAGVTWQSEALFQQQVGNPIGHVDIPDADNATAVYAGAEVKGAAHPEAAKAWLAFIRSPDALQIFERYGFKPYRGG</sequence>
<keyword evidence="4" id="KW-1185">Reference proteome</keyword>
<dbReference type="RefSeq" id="WP_091712927.1">
    <property type="nucleotide sequence ID" value="NZ_FNHS01000001.1"/>
</dbReference>
<dbReference type="Gene3D" id="3.40.190.10">
    <property type="entry name" value="Periplasmic binding protein-like II"/>
    <property type="match status" value="2"/>
</dbReference>
<dbReference type="AlphaFoldDB" id="A0A1G9S492"/>
<keyword evidence="2" id="KW-0732">Signal</keyword>